<dbReference type="PROSITE" id="PS51352">
    <property type="entry name" value="THIOREDOXIN_2"/>
    <property type="match status" value="1"/>
</dbReference>
<sequence length="478" mass="52525">MIHIRKVLLPTSAILISLLIAGLFLLHPDGKDSYAAGKVIVYFFWSAGCLHCEKEEAFLSKLGRKYPELDIRSFEVKNNPESARFFSTLADAYGIKIKGVPTTFIGGMEPIIGYAADESTGRDIEKMVIKCIADTCFDPLEKLRRNLETPLLHPNSGITGQQDVCPQGSECPEETTPHPGGALEGREDGAGVQQMTEPATRKDTTVELPLIGELKISDSLLYQTIIIAGVDGFNPCAFFVLFTLLGILLHVQSRKKVFLVGGIFVFFSGFIYFIFMAAWLNIFLLAGRLAAVTTAAGAIALSVALINIKDFFYYRKGVSLVIPEKAKPRLYERMRELLKATSFPSVILGTVVLAAAANMYELFCTAGFPMAYTRILTLRNLPKMHYYFYLVLYNVIYIIPLALIVLFFAVTLGAKKLTELQGQMLKLVSGMMMLSLGAVLLVKPELMNDAVMSVGLLGMSLITAGVIVAASRRLKTGR</sequence>
<protein>
    <submittedName>
        <fullName evidence="4">Redox-active membrane protein</fullName>
    </submittedName>
</protein>
<feature type="transmembrane region" description="Helical" evidence="2">
    <location>
        <begin position="220"/>
        <end position="245"/>
    </location>
</feature>
<feature type="transmembrane region" description="Helical" evidence="2">
    <location>
        <begin position="450"/>
        <end position="470"/>
    </location>
</feature>
<proteinExistence type="predicted"/>
<feature type="transmembrane region" description="Helical" evidence="2">
    <location>
        <begin position="386"/>
        <end position="412"/>
    </location>
</feature>
<accession>A0A2U3QGA4</accession>
<feature type="domain" description="Thioredoxin" evidence="3">
    <location>
        <begin position="7"/>
        <end position="152"/>
    </location>
</feature>
<feature type="transmembrane region" description="Helical" evidence="2">
    <location>
        <begin position="257"/>
        <end position="279"/>
    </location>
</feature>
<evidence type="ECO:0000256" key="1">
    <source>
        <dbReference type="SAM" id="MobiDB-lite"/>
    </source>
</evidence>
<organism evidence="4 5">
    <name type="scientific">Candidatus Sulfobium mesophilum</name>
    <dbReference type="NCBI Taxonomy" id="2016548"/>
    <lineage>
        <taxon>Bacteria</taxon>
        <taxon>Pseudomonadati</taxon>
        <taxon>Nitrospirota</taxon>
        <taxon>Nitrospiria</taxon>
        <taxon>Nitrospirales</taxon>
        <taxon>Nitrospiraceae</taxon>
        <taxon>Candidatus Sulfobium</taxon>
    </lineage>
</organism>
<dbReference type="CDD" id="cd02947">
    <property type="entry name" value="TRX_family"/>
    <property type="match status" value="1"/>
</dbReference>
<dbReference type="SUPFAM" id="SSF52833">
    <property type="entry name" value="Thioredoxin-like"/>
    <property type="match status" value="1"/>
</dbReference>
<reference evidence="5" key="1">
    <citation type="submission" date="2018-03" db="EMBL/GenBank/DDBJ databases">
        <authorList>
            <person name="Zecchin S."/>
        </authorList>
    </citation>
    <scope>NUCLEOTIDE SEQUENCE [LARGE SCALE GENOMIC DNA]</scope>
</reference>
<dbReference type="AlphaFoldDB" id="A0A2U3QGA4"/>
<gene>
    <name evidence="4" type="ORF">NBG4_230035</name>
</gene>
<evidence type="ECO:0000313" key="5">
    <source>
        <dbReference type="Proteomes" id="UP000245125"/>
    </source>
</evidence>
<feature type="transmembrane region" description="Helical" evidence="2">
    <location>
        <begin position="7"/>
        <end position="26"/>
    </location>
</feature>
<keyword evidence="5" id="KW-1185">Reference proteome</keyword>
<dbReference type="EMBL" id="OUUY01000068">
    <property type="protein sequence ID" value="SPQ00436.1"/>
    <property type="molecule type" value="Genomic_DNA"/>
</dbReference>
<keyword evidence="2" id="KW-0812">Transmembrane</keyword>
<dbReference type="InterPro" id="IPR036249">
    <property type="entry name" value="Thioredoxin-like_sf"/>
</dbReference>
<dbReference type="Proteomes" id="UP000245125">
    <property type="component" value="Unassembled WGS sequence"/>
</dbReference>
<feature type="transmembrane region" description="Helical" evidence="2">
    <location>
        <begin position="337"/>
        <end position="360"/>
    </location>
</feature>
<dbReference type="InterPro" id="IPR013766">
    <property type="entry name" value="Thioredoxin_domain"/>
</dbReference>
<evidence type="ECO:0000313" key="4">
    <source>
        <dbReference type="EMBL" id="SPQ00436.1"/>
    </source>
</evidence>
<feature type="transmembrane region" description="Helical" evidence="2">
    <location>
        <begin position="285"/>
        <end position="306"/>
    </location>
</feature>
<feature type="transmembrane region" description="Helical" evidence="2">
    <location>
        <begin position="424"/>
        <end position="444"/>
    </location>
</feature>
<keyword evidence="2" id="KW-1133">Transmembrane helix</keyword>
<feature type="region of interest" description="Disordered" evidence="1">
    <location>
        <begin position="158"/>
        <end position="198"/>
    </location>
</feature>
<dbReference type="Gene3D" id="3.40.30.10">
    <property type="entry name" value="Glutaredoxin"/>
    <property type="match status" value="1"/>
</dbReference>
<name>A0A2U3QGA4_9BACT</name>
<keyword evidence="2" id="KW-0472">Membrane</keyword>
<evidence type="ECO:0000256" key="2">
    <source>
        <dbReference type="SAM" id="Phobius"/>
    </source>
</evidence>
<evidence type="ECO:0000259" key="3">
    <source>
        <dbReference type="PROSITE" id="PS51352"/>
    </source>
</evidence>